<feature type="region of interest" description="Disordered" evidence="1">
    <location>
        <begin position="333"/>
        <end position="353"/>
    </location>
</feature>
<reference evidence="3 4" key="1">
    <citation type="journal article" date="2006" name="Science">
        <title>Phytophthora genome sequences uncover evolutionary origins and mechanisms of pathogenesis.</title>
        <authorList>
            <person name="Tyler B.M."/>
            <person name="Tripathy S."/>
            <person name="Zhang X."/>
            <person name="Dehal P."/>
            <person name="Jiang R.H."/>
            <person name="Aerts A."/>
            <person name="Arredondo F.D."/>
            <person name="Baxter L."/>
            <person name="Bensasson D."/>
            <person name="Beynon J.L."/>
            <person name="Chapman J."/>
            <person name="Damasceno C.M."/>
            <person name="Dorrance A.E."/>
            <person name="Dou D."/>
            <person name="Dickerman A.W."/>
            <person name="Dubchak I.L."/>
            <person name="Garbelotto M."/>
            <person name="Gijzen M."/>
            <person name="Gordon S.G."/>
            <person name="Govers F."/>
            <person name="Grunwald N.J."/>
            <person name="Huang W."/>
            <person name="Ivors K.L."/>
            <person name="Jones R.W."/>
            <person name="Kamoun S."/>
            <person name="Krampis K."/>
            <person name="Lamour K.H."/>
            <person name="Lee M.K."/>
            <person name="McDonald W.H."/>
            <person name="Medina M."/>
            <person name="Meijer H.J."/>
            <person name="Nordberg E.K."/>
            <person name="Maclean D.J."/>
            <person name="Ospina-Giraldo M.D."/>
            <person name="Morris P.F."/>
            <person name="Phuntumart V."/>
            <person name="Putnam N.H."/>
            <person name="Rash S."/>
            <person name="Rose J.K."/>
            <person name="Sakihama Y."/>
            <person name="Salamov A.A."/>
            <person name="Savidor A."/>
            <person name="Scheuring C.F."/>
            <person name="Smith B.M."/>
            <person name="Sobral B.W."/>
            <person name="Terry A."/>
            <person name="Torto-Alalibo T.A."/>
            <person name="Win J."/>
            <person name="Xu Z."/>
            <person name="Zhang H."/>
            <person name="Grigoriev I.V."/>
            <person name="Rokhsar D.S."/>
            <person name="Boore J.L."/>
        </authorList>
    </citation>
    <scope>NUCLEOTIDE SEQUENCE [LARGE SCALE GENOMIC DNA]</scope>
    <source>
        <strain evidence="3 4">P6497</strain>
    </source>
</reference>
<feature type="transmembrane region" description="Helical" evidence="2">
    <location>
        <begin position="262"/>
        <end position="280"/>
    </location>
</feature>
<feature type="compositionally biased region" description="Basic and acidic residues" evidence="1">
    <location>
        <begin position="333"/>
        <end position="345"/>
    </location>
</feature>
<feature type="transmembrane region" description="Helical" evidence="2">
    <location>
        <begin position="445"/>
        <end position="463"/>
    </location>
</feature>
<protein>
    <submittedName>
        <fullName evidence="3">Uncharacterized protein</fullName>
    </submittedName>
</protein>
<feature type="transmembrane region" description="Helical" evidence="2">
    <location>
        <begin position="40"/>
        <end position="65"/>
    </location>
</feature>
<gene>
    <name evidence="3" type="ORF">PHYSODRAFT_528841</name>
</gene>
<keyword evidence="2" id="KW-0472">Membrane</keyword>
<evidence type="ECO:0000256" key="2">
    <source>
        <dbReference type="SAM" id="Phobius"/>
    </source>
</evidence>
<dbReference type="KEGG" id="psoj:PHYSODRAFT_528841"/>
<feature type="transmembrane region" description="Helical" evidence="2">
    <location>
        <begin position="390"/>
        <end position="417"/>
    </location>
</feature>
<feature type="transmembrane region" description="Helical" evidence="2">
    <location>
        <begin position="171"/>
        <end position="188"/>
    </location>
</feature>
<accession>G5A9L5</accession>
<feature type="transmembrane region" description="Helical" evidence="2">
    <location>
        <begin position="85"/>
        <end position="105"/>
    </location>
</feature>
<dbReference type="GeneID" id="20661292"/>
<evidence type="ECO:0000313" key="3">
    <source>
        <dbReference type="EMBL" id="EGZ07295.1"/>
    </source>
</evidence>
<sequence length="521" mass="60279">MRVQWNRLVQLWESAQVELHGKYSTERVLQLAKYTRETSYLHAFIVLVVTPLPCLVVTVLVDVIPLADPSKGVAANTLFFVRDQLITYVLTFICINQFRVSLPVLPYPIYKAFWHSVWISGLSMGALYTLSSTIGFPFPFSLMVVTPTWVTLISISMAYEWLKKIRETPGAPAMVGNVIKVWMCQVILEFIYPPYYYIFSTLPDRAQTVFAILLPVIKLTMRNVFARTVVHLSDEMPEVILFNVELFNALFVSYCMQNSPSIWTTLELMLIDIGMIIFSLRDMEKARVGLKDLERRIEEDKRWNDYCKSIGYSTENRAVTTLERTRILLEQQHKPDAKVTSKEKTTTALSKPKSSSSRYSAVVVPTSEAVENVMKKVSVKVRYTHKVQQLLYMAEFLLLLNYVEIVIPLVFSIYLGVMYELPNRRYYAQLEGMNQDQLFLTLKNVLFYCSLQFISLVLLILTLRRKLGLSPTRQLAFVLEKQFTGIQIKLVFWVFYNVQASLKHAGFDYTFEFAWLNQDTK</sequence>
<dbReference type="Proteomes" id="UP000002640">
    <property type="component" value="Unassembled WGS sequence"/>
</dbReference>
<dbReference type="InParanoid" id="G5A9L5"/>
<dbReference type="AlphaFoldDB" id="G5A9L5"/>
<keyword evidence="2" id="KW-0812">Transmembrane</keyword>
<keyword evidence="2" id="KW-1133">Transmembrane helix</keyword>
<proteinExistence type="predicted"/>
<feature type="transmembrane region" description="Helical" evidence="2">
    <location>
        <begin position="112"/>
        <end position="130"/>
    </location>
</feature>
<evidence type="ECO:0000313" key="4">
    <source>
        <dbReference type="Proteomes" id="UP000002640"/>
    </source>
</evidence>
<feature type="transmembrane region" description="Helical" evidence="2">
    <location>
        <begin position="136"/>
        <end position="159"/>
    </location>
</feature>
<keyword evidence="4" id="KW-1185">Reference proteome</keyword>
<name>G5A9L5_PHYSP</name>
<evidence type="ECO:0000256" key="1">
    <source>
        <dbReference type="SAM" id="MobiDB-lite"/>
    </source>
</evidence>
<dbReference type="RefSeq" id="XP_009536861.1">
    <property type="nucleotide sequence ID" value="XM_009538566.1"/>
</dbReference>
<feature type="transmembrane region" description="Helical" evidence="2">
    <location>
        <begin position="238"/>
        <end position="256"/>
    </location>
</feature>
<organism evidence="3 4">
    <name type="scientific">Phytophthora sojae (strain P6497)</name>
    <name type="common">Soybean stem and root rot agent</name>
    <name type="synonym">Phytophthora megasperma f. sp. glycines</name>
    <dbReference type="NCBI Taxonomy" id="1094619"/>
    <lineage>
        <taxon>Eukaryota</taxon>
        <taxon>Sar</taxon>
        <taxon>Stramenopiles</taxon>
        <taxon>Oomycota</taxon>
        <taxon>Peronosporomycetes</taxon>
        <taxon>Peronosporales</taxon>
        <taxon>Peronosporaceae</taxon>
        <taxon>Phytophthora</taxon>
    </lineage>
</organism>
<dbReference type="EMBL" id="JH159162">
    <property type="protein sequence ID" value="EGZ07295.1"/>
    <property type="molecule type" value="Genomic_DNA"/>
</dbReference>